<organism evidence="1 2">
    <name type="scientific">Nocardia terpenica</name>
    <dbReference type="NCBI Taxonomy" id="455432"/>
    <lineage>
        <taxon>Bacteria</taxon>
        <taxon>Bacillati</taxon>
        <taxon>Actinomycetota</taxon>
        <taxon>Actinomycetes</taxon>
        <taxon>Mycobacteriales</taxon>
        <taxon>Nocardiaceae</taxon>
        <taxon>Nocardia</taxon>
    </lineage>
</organism>
<name>A0A6G9YWL6_9NOCA</name>
<evidence type="ECO:0000313" key="1">
    <source>
        <dbReference type="EMBL" id="QIS17618.1"/>
    </source>
</evidence>
<reference evidence="1 2" key="1">
    <citation type="journal article" date="2019" name="ACS Chem. Biol.">
        <title>Identification and Mobilization of a Cryptic Antibiotic Biosynthesis Gene Locus from a Human-Pathogenic Nocardia Isolate.</title>
        <authorList>
            <person name="Herisse M."/>
            <person name="Ishida K."/>
            <person name="Porter J.L."/>
            <person name="Howden B."/>
            <person name="Hertweck C."/>
            <person name="Stinear T.P."/>
            <person name="Pidot S.J."/>
        </authorList>
    </citation>
    <scope>NUCLEOTIDE SEQUENCE [LARGE SCALE GENOMIC DNA]</scope>
    <source>
        <strain evidence="1 2">AUSMDU00012715</strain>
    </source>
</reference>
<evidence type="ECO:0000313" key="2">
    <source>
        <dbReference type="Proteomes" id="UP000500953"/>
    </source>
</evidence>
<protein>
    <submittedName>
        <fullName evidence="1">Uncharacterized protein</fullName>
    </submittedName>
</protein>
<dbReference type="AlphaFoldDB" id="A0A6G9YWL6"/>
<proteinExistence type="predicted"/>
<accession>A0A6G9YWL6</accession>
<dbReference type="EMBL" id="CP046173">
    <property type="protein sequence ID" value="QIS17618.1"/>
    <property type="molecule type" value="Genomic_DNA"/>
</dbReference>
<sequence>MQEYKPVRGYRALMRPHCHGLFIQDDTLYAQRYATHPDYRALVTLEEQRAYLRPVPIPLRNVRVFVDVAGDHPHTAAVGVEIGPFIPILPVSFGKKAVELSVHTADNVVYKGWAKQGGGALRLYRKIGKLIEAVNRADGS</sequence>
<dbReference type="RefSeq" id="WP_167485007.1">
    <property type="nucleotide sequence ID" value="NZ_CP046173.1"/>
</dbReference>
<dbReference type="Proteomes" id="UP000500953">
    <property type="component" value="Chromosome"/>
</dbReference>
<gene>
    <name evidence="1" type="ORF">F6W96_04170</name>
</gene>